<feature type="signal peptide" evidence="1">
    <location>
        <begin position="1"/>
        <end position="20"/>
    </location>
</feature>
<keyword evidence="1" id="KW-0732">Signal</keyword>
<gene>
    <name evidence="2" type="ORF">RED65_06317</name>
</gene>
<evidence type="ECO:0000256" key="1">
    <source>
        <dbReference type="SAM" id="SignalP"/>
    </source>
</evidence>
<dbReference type="RefSeq" id="WP_007016510.1">
    <property type="nucleotide sequence ID" value="NZ_AAQH01000014.1"/>
</dbReference>
<dbReference type="STRING" id="207949.RED65_06317"/>
<dbReference type="Proteomes" id="UP000004263">
    <property type="component" value="Unassembled WGS sequence"/>
</dbReference>
<dbReference type="AlphaFoldDB" id="Q1N0C4"/>
<feature type="chain" id="PRO_5004194828" evidence="1">
    <location>
        <begin position="21"/>
        <end position="201"/>
    </location>
</feature>
<sequence>MTFNRLPILTIFVASANSFALEPMTDEAMTQVTGQNGVYLSGDITFNELGGPLTSTDPNNIDPDGAGPLIAVWGSCAQKAAGEVERCGARLSAKTNATEGYYVLDEMRGKLSFEGLTLKAREIDQSTDDFGGDEVAFDGKTVLEIGLPNNIRFEDFSYNLATSNTARPTDAGHQQRDLYGVEINGNIEMHGNLLLFPTGTP</sequence>
<protein>
    <submittedName>
        <fullName evidence="2">Uncharacterized protein</fullName>
    </submittedName>
</protein>
<dbReference type="OrthoDB" id="6955360at2"/>
<evidence type="ECO:0000313" key="2">
    <source>
        <dbReference type="EMBL" id="EAT11740.1"/>
    </source>
</evidence>
<keyword evidence="3" id="KW-1185">Reference proteome</keyword>
<evidence type="ECO:0000313" key="3">
    <source>
        <dbReference type="Proteomes" id="UP000004263"/>
    </source>
</evidence>
<comment type="caution">
    <text evidence="2">The sequence shown here is derived from an EMBL/GenBank/DDBJ whole genome shotgun (WGS) entry which is preliminary data.</text>
</comment>
<dbReference type="EMBL" id="AAQH01000014">
    <property type="protein sequence ID" value="EAT11740.1"/>
    <property type="molecule type" value="Genomic_DNA"/>
</dbReference>
<reference evidence="2 3" key="1">
    <citation type="submission" date="2006-03" db="EMBL/GenBank/DDBJ databases">
        <authorList>
            <person name="Pinhassi J."/>
            <person name="Pedros-Alio C."/>
            <person name="Ferriera S."/>
            <person name="Johnson J."/>
            <person name="Kravitz S."/>
            <person name="Halpern A."/>
            <person name="Remington K."/>
            <person name="Beeson K."/>
            <person name="Tran B."/>
            <person name="Rogers Y.-H."/>
            <person name="Friedman R."/>
            <person name="Venter J.C."/>
        </authorList>
    </citation>
    <scope>NUCLEOTIDE SEQUENCE [LARGE SCALE GENOMIC DNA]</scope>
    <source>
        <strain evidence="2 3">RED65</strain>
    </source>
</reference>
<dbReference type="HOGENOM" id="CLU_1446076_0_0_6"/>
<organism evidence="2 3">
    <name type="scientific">Bermanella marisrubri</name>
    <dbReference type="NCBI Taxonomy" id="207949"/>
    <lineage>
        <taxon>Bacteria</taxon>
        <taxon>Pseudomonadati</taxon>
        <taxon>Pseudomonadota</taxon>
        <taxon>Gammaproteobacteria</taxon>
        <taxon>Oceanospirillales</taxon>
        <taxon>Oceanospirillaceae</taxon>
        <taxon>Bermanella</taxon>
    </lineage>
</organism>
<name>Q1N0C4_9GAMM</name>
<accession>Q1N0C4</accession>
<proteinExistence type="predicted"/>